<dbReference type="Gene3D" id="3.10.350.10">
    <property type="entry name" value="LysM domain"/>
    <property type="match status" value="2"/>
</dbReference>
<dbReference type="AlphaFoldDB" id="A0A7W0HK41"/>
<evidence type="ECO:0000256" key="7">
    <source>
        <dbReference type="ARBA" id="ARBA00022927"/>
    </source>
</evidence>
<feature type="domain" description="LysM" evidence="12">
    <location>
        <begin position="698"/>
        <end position="742"/>
    </location>
</feature>
<evidence type="ECO:0000313" key="14">
    <source>
        <dbReference type="Proteomes" id="UP000525298"/>
    </source>
</evidence>
<keyword evidence="3 10" id="KW-0813">Transport</keyword>
<dbReference type="GO" id="GO:0009279">
    <property type="term" value="C:cell outer membrane"/>
    <property type="evidence" value="ECO:0007669"/>
    <property type="project" value="UniProtKB-SubCell"/>
</dbReference>
<comment type="caution">
    <text evidence="13">The sequence shown here is derived from an EMBL/GenBank/DDBJ whole genome shotgun (WGS) entry which is preliminary data.</text>
</comment>
<keyword evidence="6" id="KW-0732">Signal</keyword>
<evidence type="ECO:0000256" key="3">
    <source>
        <dbReference type="ARBA" id="ARBA00022448"/>
    </source>
</evidence>
<organism evidence="13 14">
    <name type="scientific">Desulfosalsimonas propionicica</name>
    <dbReference type="NCBI Taxonomy" id="332175"/>
    <lineage>
        <taxon>Bacteria</taxon>
        <taxon>Pseudomonadati</taxon>
        <taxon>Thermodesulfobacteriota</taxon>
        <taxon>Desulfobacteria</taxon>
        <taxon>Desulfobacterales</taxon>
        <taxon>Desulfosalsimonadaceae</taxon>
        <taxon>Desulfosalsimonas</taxon>
    </lineage>
</organism>
<dbReference type="Pfam" id="PF03958">
    <property type="entry name" value="Secretin_N"/>
    <property type="match status" value="3"/>
</dbReference>
<evidence type="ECO:0000256" key="9">
    <source>
        <dbReference type="ARBA" id="ARBA00023237"/>
    </source>
</evidence>
<dbReference type="GO" id="GO:0015628">
    <property type="term" value="P:protein secretion by the type II secretion system"/>
    <property type="evidence" value="ECO:0007669"/>
    <property type="project" value="InterPro"/>
</dbReference>
<keyword evidence="14" id="KW-1185">Reference proteome</keyword>
<feature type="region of interest" description="Disordered" evidence="11">
    <location>
        <begin position="737"/>
        <end position="760"/>
    </location>
</feature>
<dbReference type="NCBIfam" id="TIGR02517">
    <property type="entry name" value="type_II_gspD"/>
    <property type="match status" value="1"/>
</dbReference>
<dbReference type="SUPFAM" id="SSF54106">
    <property type="entry name" value="LysM domain"/>
    <property type="match status" value="2"/>
</dbReference>
<dbReference type="GO" id="GO:0015627">
    <property type="term" value="C:type II protein secretion system complex"/>
    <property type="evidence" value="ECO:0007669"/>
    <property type="project" value="InterPro"/>
</dbReference>
<keyword evidence="5" id="KW-0812">Transmembrane</keyword>
<evidence type="ECO:0000256" key="1">
    <source>
        <dbReference type="ARBA" id="ARBA00004442"/>
    </source>
</evidence>
<dbReference type="InterPro" id="IPR001775">
    <property type="entry name" value="GspD/PilQ"/>
</dbReference>
<sequence>MIRFQRHSGKAADMDVFHRAAIAALTICFALFVSAAFCPAYGQNSQAQQKAGPNSIQSPEQEGRSVSIDFNDVDISVFIKFISELTGRNFIVDQRVKGKITVISPTRISVQEAYRVFESVLDVHGYTTVEAGEITKIIPAPYARTMSIETKLKREGGSGEDKIVTQLIPLEYASPDEIKQLFAPLISKSSVIISYAPTNMLIVTDVYSNIKRLMRIIDAIDVPGTGREILMLPIEHSNAEDIVSIINSVFGQARSDRRGDRQAITAVADRRTNLLIVQASEPNIGRVRQLVNSLDKEMPRGKEKINVYYLENAKAEDLVGVLQELPASREQQEGKKQAPIVSEAVKVTADQATNSLIIRAEKDDYDVLKSVIEKLDVPRAMVYIEALIMEVSKDKSFRLGAEWIAGGEGSYKDREGVYGGGFSGGAMGGDAGYNFSFPDSSGSAPLPPGFSLGILGENIEVGGITFPTIRAMIQAYQKDRDVQILSTPQILTTDNETAKIRVGRNIPYLTRTASGETEYSNYEYQDVGILLEITPQINKDRKIRLELLQEVTKLESTDDFRPTTLKRTIDTVVEVNDTNTVVIGGLIDESLSKTEYRVPCLGGVPLIGWLFKSFSDSSDQTNLFVFITPRVMAAPDEAAEFYKDNKEKFQAVPEQTIKLYGPPQNKNARSANGLPEAKPETGTGPESDQPETDPSEGRQYTVKKNDTLYSIARRHSIALDTLLEINDLTEESVIRPGDQLTVSPTGPEFDQPETDPSEGRQYTVKKNDTLYSIARRHNIALDTLLEINDLTGDSVIRPGDQLTVSP</sequence>
<protein>
    <submittedName>
        <fullName evidence="13">General secretion pathway protein D</fullName>
    </submittedName>
</protein>
<feature type="region of interest" description="Disordered" evidence="11">
    <location>
        <begin position="656"/>
        <end position="699"/>
    </location>
</feature>
<evidence type="ECO:0000256" key="6">
    <source>
        <dbReference type="ARBA" id="ARBA00022729"/>
    </source>
</evidence>
<dbReference type="PANTHER" id="PTHR30332">
    <property type="entry name" value="PROBABLE GENERAL SECRETION PATHWAY PROTEIN D"/>
    <property type="match status" value="1"/>
</dbReference>
<dbReference type="InterPro" id="IPR050810">
    <property type="entry name" value="Bact_Secretion_Sys_Channel"/>
</dbReference>
<comment type="subcellular location">
    <subcellularLocation>
        <location evidence="1 10">Cell outer membrane</location>
    </subcellularLocation>
</comment>
<feature type="domain" description="LysM" evidence="12">
    <location>
        <begin position="760"/>
        <end position="804"/>
    </location>
</feature>
<name>A0A7W0HK41_9BACT</name>
<keyword evidence="4" id="KW-1134">Transmembrane beta strand</keyword>
<reference evidence="13 14" key="1">
    <citation type="submission" date="2020-07" db="EMBL/GenBank/DDBJ databases">
        <title>Genomic Encyclopedia of Type Strains, Phase IV (KMG-IV): sequencing the most valuable type-strain genomes for metagenomic binning, comparative biology and taxonomic classification.</title>
        <authorList>
            <person name="Goeker M."/>
        </authorList>
    </citation>
    <scope>NUCLEOTIDE SEQUENCE [LARGE SCALE GENOMIC DNA]</scope>
    <source>
        <strain evidence="13 14">DSM 17721</strain>
    </source>
</reference>
<gene>
    <name evidence="13" type="ORF">HNR65_001004</name>
</gene>
<dbReference type="RefSeq" id="WP_181550347.1">
    <property type="nucleotide sequence ID" value="NZ_JACDUS010000002.1"/>
</dbReference>
<evidence type="ECO:0000259" key="12">
    <source>
        <dbReference type="PROSITE" id="PS51782"/>
    </source>
</evidence>
<proteinExistence type="inferred from homology"/>
<dbReference type="Pfam" id="PF21305">
    <property type="entry name" value="type_II_gspD_N0"/>
    <property type="match status" value="1"/>
</dbReference>
<dbReference type="Pfam" id="PF00263">
    <property type="entry name" value="Secretin"/>
    <property type="match status" value="1"/>
</dbReference>
<dbReference type="CDD" id="cd00118">
    <property type="entry name" value="LysM"/>
    <property type="match status" value="2"/>
</dbReference>
<dbReference type="Gene3D" id="3.30.1370.120">
    <property type="match status" value="3"/>
</dbReference>
<dbReference type="EMBL" id="JACDUS010000002">
    <property type="protein sequence ID" value="MBA2880686.1"/>
    <property type="molecule type" value="Genomic_DNA"/>
</dbReference>
<keyword evidence="7" id="KW-0653">Protein transport</keyword>
<evidence type="ECO:0000256" key="5">
    <source>
        <dbReference type="ARBA" id="ARBA00022692"/>
    </source>
</evidence>
<dbReference type="PROSITE" id="PS51782">
    <property type="entry name" value="LYSM"/>
    <property type="match status" value="2"/>
</dbReference>
<dbReference type="InterPro" id="IPR038591">
    <property type="entry name" value="NolW-like_sf"/>
</dbReference>
<comment type="similarity">
    <text evidence="2">Belongs to the bacterial secretin family. GSP D subfamily.</text>
</comment>
<dbReference type="PRINTS" id="PR00811">
    <property type="entry name" value="BCTERIALGSPD"/>
</dbReference>
<evidence type="ECO:0000313" key="13">
    <source>
        <dbReference type="EMBL" id="MBA2880686.1"/>
    </source>
</evidence>
<dbReference type="InterPro" id="IPR049371">
    <property type="entry name" value="GspD-like_N0"/>
</dbReference>
<dbReference type="InterPro" id="IPR005644">
    <property type="entry name" value="NolW-like"/>
</dbReference>
<evidence type="ECO:0000256" key="4">
    <source>
        <dbReference type="ARBA" id="ARBA00022452"/>
    </source>
</evidence>
<evidence type="ECO:0000256" key="2">
    <source>
        <dbReference type="ARBA" id="ARBA00006980"/>
    </source>
</evidence>
<dbReference type="SMART" id="SM00257">
    <property type="entry name" value="LysM"/>
    <property type="match status" value="2"/>
</dbReference>
<dbReference type="Proteomes" id="UP000525298">
    <property type="component" value="Unassembled WGS sequence"/>
</dbReference>
<accession>A0A7W0HK41</accession>
<dbReference type="PANTHER" id="PTHR30332:SF24">
    <property type="entry name" value="SECRETIN GSPD-RELATED"/>
    <property type="match status" value="1"/>
</dbReference>
<evidence type="ECO:0000256" key="11">
    <source>
        <dbReference type="SAM" id="MobiDB-lite"/>
    </source>
</evidence>
<dbReference type="Pfam" id="PF01476">
    <property type="entry name" value="LysM"/>
    <property type="match status" value="2"/>
</dbReference>
<dbReference type="InterPro" id="IPR036779">
    <property type="entry name" value="LysM_dom_sf"/>
</dbReference>
<keyword evidence="8" id="KW-0472">Membrane</keyword>
<evidence type="ECO:0000256" key="10">
    <source>
        <dbReference type="RuleBase" id="RU004004"/>
    </source>
</evidence>
<dbReference type="InterPro" id="IPR018392">
    <property type="entry name" value="LysM"/>
</dbReference>
<keyword evidence="9" id="KW-0998">Cell outer membrane</keyword>
<dbReference type="InterPro" id="IPR004846">
    <property type="entry name" value="T2SS/T3SS_dom"/>
</dbReference>
<dbReference type="InterPro" id="IPR013356">
    <property type="entry name" value="T2SS_GspD"/>
</dbReference>
<evidence type="ECO:0000256" key="8">
    <source>
        <dbReference type="ARBA" id="ARBA00023136"/>
    </source>
</evidence>